<keyword evidence="11 16" id="KW-1133">Transmembrane helix</keyword>
<evidence type="ECO:0000256" key="9">
    <source>
        <dbReference type="ARBA" id="ARBA00022798"/>
    </source>
</evidence>
<evidence type="ECO:0000256" key="12">
    <source>
        <dbReference type="ARBA" id="ARBA00023098"/>
    </source>
</evidence>
<feature type="transmembrane region" description="Helical" evidence="16">
    <location>
        <begin position="29"/>
        <end position="54"/>
    </location>
</feature>
<evidence type="ECO:0000256" key="13">
    <source>
        <dbReference type="ARBA" id="ARBA00023136"/>
    </source>
</evidence>
<evidence type="ECO:0000256" key="8">
    <source>
        <dbReference type="ARBA" id="ARBA00022692"/>
    </source>
</evidence>
<protein>
    <recommendedName>
        <fullName evidence="5 16">Diacylglycerol O-acyltransferase</fullName>
        <ecNumber evidence="5 16">2.3.1.20</ecNumber>
    </recommendedName>
</protein>
<keyword evidence="13 16" id="KW-0472">Membrane</keyword>
<comment type="pathway">
    <text evidence="2 16">Glycerolipid metabolism; triacylglycerol biosynthesis.</text>
</comment>
<evidence type="ECO:0000256" key="15">
    <source>
        <dbReference type="ARBA" id="ARBA00048109"/>
    </source>
</evidence>
<dbReference type="GO" id="GO:0006071">
    <property type="term" value="P:glycerol metabolic process"/>
    <property type="evidence" value="ECO:0007669"/>
    <property type="project" value="UniProtKB-UniRule"/>
</dbReference>
<evidence type="ECO:0000313" key="17">
    <source>
        <dbReference type="EMBL" id="KAJ3116470.1"/>
    </source>
</evidence>
<keyword evidence="8 16" id="KW-0812">Transmembrane</keyword>
<organism evidence="17 18">
    <name type="scientific">Physocladia obscura</name>
    <dbReference type="NCBI Taxonomy" id="109957"/>
    <lineage>
        <taxon>Eukaryota</taxon>
        <taxon>Fungi</taxon>
        <taxon>Fungi incertae sedis</taxon>
        <taxon>Chytridiomycota</taxon>
        <taxon>Chytridiomycota incertae sedis</taxon>
        <taxon>Chytridiomycetes</taxon>
        <taxon>Chytridiales</taxon>
        <taxon>Chytriomycetaceae</taxon>
        <taxon>Physocladia</taxon>
    </lineage>
</organism>
<gene>
    <name evidence="17" type="primary">DGA1_1</name>
    <name evidence="17" type="ORF">HK100_001059</name>
</gene>
<dbReference type="InterPro" id="IPR007130">
    <property type="entry name" value="DAGAT"/>
</dbReference>
<keyword evidence="12 16" id="KW-0443">Lipid metabolism</keyword>
<dbReference type="GO" id="GO:0005789">
    <property type="term" value="C:endoplasmic reticulum membrane"/>
    <property type="evidence" value="ECO:0007669"/>
    <property type="project" value="UniProtKB-SubCell"/>
</dbReference>
<dbReference type="CDD" id="cd07987">
    <property type="entry name" value="LPLAT_MGAT-like"/>
    <property type="match status" value="1"/>
</dbReference>
<comment type="subcellular location">
    <subcellularLocation>
        <location evidence="1 16">Endoplasmic reticulum membrane</location>
        <topology evidence="1 16">Multi-pass membrane protein</topology>
    </subcellularLocation>
</comment>
<evidence type="ECO:0000256" key="5">
    <source>
        <dbReference type="ARBA" id="ARBA00013244"/>
    </source>
</evidence>
<comment type="pathway">
    <text evidence="3">Lipid metabolism.</text>
</comment>
<keyword evidence="14 16" id="KW-0012">Acyltransferase</keyword>
<evidence type="ECO:0000256" key="6">
    <source>
        <dbReference type="ARBA" id="ARBA00022516"/>
    </source>
</evidence>
<dbReference type="EMBL" id="JADGJH010001227">
    <property type="protein sequence ID" value="KAJ3116470.1"/>
    <property type="molecule type" value="Genomic_DNA"/>
</dbReference>
<evidence type="ECO:0000256" key="14">
    <source>
        <dbReference type="ARBA" id="ARBA00023315"/>
    </source>
</evidence>
<evidence type="ECO:0000256" key="16">
    <source>
        <dbReference type="RuleBase" id="RU367023"/>
    </source>
</evidence>
<comment type="caution">
    <text evidence="17">The sequence shown here is derived from an EMBL/GenBank/DDBJ whole genome shotgun (WGS) entry which is preliminary data.</text>
</comment>
<keyword evidence="10 16" id="KW-0256">Endoplasmic reticulum</keyword>
<evidence type="ECO:0000256" key="3">
    <source>
        <dbReference type="ARBA" id="ARBA00005189"/>
    </source>
</evidence>
<evidence type="ECO:0000256" key="11">
    <source>
        <dbReference type="ARBA" id="ARBA00022989"/>
    </source>
</evidence>
<sequence length="349" mass="39746">MLGTEIVEPPLDTEFEAYNGKQQYTVLEWIFTSLFVVIVVPGLIVALLIAYPIYVLPMLLVYGQWAYGVEGNTQRTGGWGITYWGIGLWSCNRHVWSHFREYFRAHIVRTAPLPPGRNYLLCVHPHGVYVLGLVANVINNRRVFAQLFPSLTLRITTLELNFRVPLWREILLSQGAVSVDKDALEHVLTETNARGEPAGNILTLVVGAAEEFQLMEPHTMDLVLNKRRGFVKLALTTGADLVPLITFGENDTWRRETNGLLVDINKFLKKYLKFVIPELQGRDGNPFMPLPAKLVTVIGAPIHVDRVENPSAEVVNSLHQRYVEALFKLYDSYKDDFFKDRVRDMRLVK</sequence>
<evidence type="ECO:0000256" key="7">
    <source>
        <dbReference type="ARBA" id="ARBA00022679"/>
    </source>
</evidence>
<dbReference type="AlphaFoldDB" id="A0AAD5SXC3"/>
<reference evidence="17" key="1">
    <citation type="submission" date="2020-05" db="EMBL/GenBank/DDBJ databases">
        <title>Phylogenomic resolution of chytrid fungi.</title>
        <authorList>
            <person name="Stajich J.E."/>
            <person name="Amses K."/>
            <person name="Simmons R."/>
            <person name="Seto K."/>
            <person name="Myers J."/>
            <person name="Bonds A."/>
            <person name="Quandt C.A."/>
            <person name="Barry K."/>
            <person name="Liu P."/>
            <person name="Grigoriev I."/>
            <person name="Longcore J.E."/>
            <person name="James T.Y."/>
        </authorList>
    </citation>
    <scope>NUCLEOTIDE SEQUENCE</scope>
    <source>
        <strain evidence="17">JEL0513</strain>
    </source>
</reference>
<keyword evidence="6 16" id="KW-0444">Lipid biosynthesis</keyword>
<keyword evidence="9" id="KW-0319">Glycerol metabolism</keyword>
<name>A0AAD5SXC3_9FUNG</name>
<proteinExistence type="inferred from homology"/>
<comment type="caution">
    <text evidence="16">Lacks conserved residue(s) required for the propagation of feature annotation.</text>
</comment>
<dbReference type="GO" id="GO:0004144">
    <property type="term" value="F:diacylglycerol O-acyltransferase activity"/>
    <property type="evidence" value="ECO:0007669"/>
    <property type="project" value="UniProtKB-UniRule"/>
</dbReference>
<evidence type="ECO:0000256" key="10">
    <source>
        <dbReference type="ARBA" id="ARBA00022824"/>
    </source>
</evidence>
<dbReference type="GO" id="GO:0019432">
    <property type="term" value="P:triglyceride biosynthetic process"/>
    <property type="evidence" value="ECO:0007669"/>
    <property type="project" value="UniProtKB-UniRule"/>
</dbReference>
<evidence type="ECO:0000313" key="18">
    <source>
        <dbReference type="Proteomes" id="UP001211907"/>
    </source>
</evidence>
<keyword evidence="18" id="KW-1185">Reference proteome</keyword>
<dbReference type="Pfam" id="PF03982">
    <property type="entry name" value="DAGAT"/>
    <property type="match status" value="1"/>
</dbReference>
<dbReference type="PANTHER" id="PTHR12317">
    <property type="entry name" value="DIACYLGLYCEROL O-ACYLTRANSFERASE"/>
    <property type="match status" value="1"/>
</dbReference>
<dbReference type="PANTHER" id="PTHR12317:SF0">
    <property type="entry name" value="ACYLTRANSFERASE"/>
    <property type="match status" value="1"/>
</dbReference>
<dbReference type="EC" id="2.3.1.20" evidence="5 16"/>
<keyword evidence="7" id="KW-0808">Transferase</keyword>
<comment type="similarity">
    <text evidence="4 16">Belongs to the diacylglycerol acyltransferase family.</text>
</comment>
<evidence type="ECO:0000256" key="4">
    <source>
        <dbReference type="ARBA" id="ARBA00005420"/>
    </source>
</evidence>
<evidence type="ECO:0000256" key="2">
    <source>
        <dbReference type="ARBA" id="ARBA00004771"/>
    </source>
</evidence>
<dbReference type="Proteomes" id="UP001211907">
    <property type="component" value="Unassembled WGS sequence"/>
</dbReference>
<accession>A0AAD5SXC3</accession>
<evidence type="ECO:0000256" key="1">
    <source>
        <dbReference type="ARBA" id="ARBA00004477"/>
    </source>
</evidence>
<comment type="function">
    <text evidence="16">Catalyzes the terminal and only committed step in triacylglycerol synthesis by using diacylglycerol and fatty acyl CoA as substrates.</text>
</comment>
<comment type="catalytic activity">
    <reaction evidence="15 16">
        <text>an acyl-CoA + a 1,2-diacyl-sn-glycerol = a triacyl-sn-glycerol + CoA</text>
        <dbReference type="Rhea" id="RHEA:10868"/>
        <dbReference type="ChEBI" id="CHEBI:17815"/>
        <dbReference type="ChEBI" id="CHEBI:57287"/>
        <dbReference type="ChEBI" id="CHEBI:58342"/>
        <dbReference type="ChEBI" id="CHEBI:64615"/>
        <dbReference type="EC" id="2.3.1.20"/>
    </reaction>
</comment>